<name>A0A7Z7BLP3_9BURK</name>
<feature type="compositionally biased region" description="Polar residues" evidence="1">
    <location>
        <begin position="44"/>
        <end position="57"/>
    </location>
</feature>
<sequence length="57" mass="6139">MRSVSEAVARLLDPDQLVEQPAARKTDKIKTLRKSPRNKPPVGSSKQSPPASNGNAD</sequence>
<evidence type="ECO:0000256" key="1">
    <source>
        <dbReference type="SAM" id="MobiDB-lite"/>
    </source>
</evidence>
<accession>A0A7Z7BLP3</accession>
<evidence type="ECO:0000313" key="2">
    <source>
        <dbReference type="EMBL" id="SDJ54253.1"/>
    </source>
</evidence>
<comment type="caution">
    <text evidence="2">The sequence shown here is derived from an EMBL/GenBank/DDBJ whole genome shotgun (WGS) entry which is preliminary data.</text>
</comment>
<dbReference type="EMBL" id="FNDI01000061">
    <property type="protein sequence ID" value="SDJ54253.1"/>
    <property type="molecule type" value="Genomic_DNA"/>
</dbReference>
<feature type="region of interest" description="Disordered" evidence="1">
    <location>
        <begin position="18"/>
        <end position="57"/>
    </location>
</feature>
<keyword evidence="3" id="KW-1185">Reference proteome</keyword>
<gene>
    <name evidence="2" type="ORF">SAMN04487926_1613</name>
</gene>
<reference evidence="2" key="1">
    <citation type="submission" date="2016-10" db="EMBL/GenBank/DDBJ databases">
        <authorList>
            <person name="Varghese N."/>
            <person name="Submissions S."/>
        </authorList>
    </citation>
    <scope>NUCLEOTIDE SEQUENCE [LARGE SCALE GENOMIC DNA]</scope>
    <source>
        <strain evidence="2">YR281</strain>
    </source>
</reference>
<proteinExistence type="predicted"/>
<protein>
    <submittedName>
        <fullName evidence="2">Uncharacterized protein</fullName>
    </submittedName>
</protein>
<dbReference type="AlphaFoldDB" id="A0A7Z7BLP3"/>
<evidence type="ECO:0000313" key="3">
    <source>
        <dbReference type="Proteomes" id="UP000198900"/>
    </source>
</evidence>
<dbReference type="Proteomes" id="UP000198900">
    <property type="component" value="Unassembled WGS sequence"/>
</dbReference>
<organism evidence="2 3">
    <name type="scientific">Paraburkholderia steynii</name>
    <dbReference type="NCBI Taxonomy" id="1245441"/>
    <lineage>
        <taxon>Bacteria</taxon>
        <taxon>Pseudomonadati</taxon>
        <taxon>Pseudomonadota</taxon>
        <taxon>Betaproteobacteria</taxon>
        <taxon>Burkholderiales</taxon>
        <taxon>Burkholderiaceae</taxon>
        <taxon>Paraburkholderia</taxon>
    </lineage>
</organism>